<dbReference type="PANTHER" id="PTHR43722">
    <property type="entry name" value="PROLINE IMINOPEPTIDASE"/>
    <property type="match status" value="1"/>
</dbReference>
<comment type="subcellular location">
    <subcellularLocation>
        <location evidence="2">Cytoplasm</location>
    </subcellularLocation>
</comment>
<evidence type="ECO:0000256" key="9">
    <source>
        <dbReference type="ARBA" id="ARBA00022801"/>
    </source>
</evidence>
<dbReference type="Gene3D" id="3.40.50.1820">
    <property type="entry name" value="alpha/beta hydrolase"/>
    <property type="match status" value="1"/>
</dbReference>
<proteinExistence type="inferred from homology"/>
<keyword evidence="8" id="KW-0645">Protease</keyword>
<dbReference type="EMBL" id="JBHTLR010000010">
    <property type="protein sequence ID" value="MFD1217157.1"/>
    <property type="molecule type" value="Genomic_DNA"/>
</dbReference>
<evidence type="ECO:0000256" key="6">
    <source>
        <dbReference type="ARBA" id="ARBA00022438"/>
    </source>
</evidence>
<reference evidence="15" key="1">
    <citation type="journal article" date="2019" name="Int. J. Syst. Evol. Microbiol.">
        <title>The Global Catalogue of Microorganisms (GCM) 10K type strain sequencing project: providing services to taxonomists for standard genome sequencing and annotation.</title>
        <authorList>
            <consortium name="The Broad Institute Genomics Platform"/>
            <consortium name="The Broad Institute Genome Sequencing Center for Infectious Disease"/>
            <person name="Wu L."/>
            <person name="Ma J."/>
        </authorList>
    </citation>
    <scope>NUCLEOTIDE SEQUENCE [LARGE SCALE GENOMIC DNA]</scope>
    <source>
        <strain evidence="15">CCUG 54356</strain>
    </source>
</reference>
<comment type="caution">
    <text evidence="14">The sequence shown here is derived from an EMBL/GenBank/DDBJ whole genome shotgun (WGS) entry which is preliminary data.</text>
</comment>
<comment type="similarity">
    <text evidence="3">Belongs to the peptidase S33 family.</text>
</comment>
<evidence type="ECO:0000256" key="11">
    <source>
        <dbReference type="SAM" id="MobiDB-lite"/>
    </source>
</evidence>
<feature type="domain" description="Peptidase S33 tripeptidyl aminopeptidase-like C-terminal" evidence="13">
    <location>
        <begin position="361"/>
        <end position="452"/>
    </location>
</feature>
<dbReference type="SUPFAM" id="SSF53474">
    <property type="entry name" value="alpha/beta-Hydrolases"/>
    <property type="match status" value="1"/>
</dbReference>
<evidence type="ECO:0000256" key="2">
    <source>
        <dbReference type="ARBA" id="ARBA00004496"/>
    </source>
</evidence>
<feature type="region of interest" description="Disordered" evidence="11">
    <location>
        <begin position="468"/>
        <end position="506"/>
    </location>
</feature>
<dbReference type="Proteomes" id="UP001597264">
    <property type="component" value="Unassembled WGS sequence"/>
</dbReference>
<evidence type="ECO:0000256" key="5">
    <source>
        <dbReference type="ARBA" id="ARBA00021843"/>
    </source>
</evidence>
<protein>
    <recommendedName>
        <fullName evidence="5">Proline iminopeptidase</fullName>
        <ecNumber evidence="4">3.4.11.5</ecNumber>
    </recommendedName>
    <alternativeName>
        <fullName evidence="10">Prolyl aminopeptidase</fullName>
    </alternativeName>
</protein>
<feature type="domain" description="AB hydrolase-1" evidence="12">
    <location>
        <begin position="80"/>
        <end position="211"/>
    </location>
</feature>
<name>A0ABW3U9R1_9GAMM</name>
<keyword evidence="15" id="KW-1185">Reference proteome</keyword>
<dbReference type="PRINTS" id="PR00793">
    <property type="entry name" value="PROAMNOPTASE"/>
</dbReference>
<keyword evidence="7" id="KW-0963">Cytoplasm</keyword>
<dbReference type="Pfam" id="PF00561">
    <property type="entry name" value="Abhydrolase_1"/>
    <property type="match status" value="1"/>
</dbReference>
<dbReference type="RefSeq" id="WP_230435715.1">
    <property type="nucleotide sequence ID" value="NZ_CP087715.1"/>
</dbReference>
<accession>A0ABW3U9R1</accession>
<organism evidence="14 15">
    <name type="scientific">Microbulbifer celer</name>
    <dbReference type="NCBI Taxonomy" id="435905"/>
    <lineage>
        <taxon>Bacteria</taxon>
        <taxon>Pseudomonadati</taxon>
        <taxon>Pseudomonadota</taxon>
        <taxon>Gammaproteobacteria</taxon>
        <taxon>Cellvibrionales</taxon>
        <taxon>Microbulbiferaceae</taxon>
        <taxon>Microbulbifer</taxon>
    </lineage>
</organism>
<keyword evidence="6" id="KW-0031">Aminopeptidase</keyword>
<evidence type="ECO:0000256" key="1">
    <source>
        <dbReference type="ARBA" id="ARBA00001585"/>
    </source>
</evidence>
<evidence type="ECO:0000256" key="3">
    <source>
        <dbReference type="ARBA" id="ARBA00010088"/>
    </source>
</evidence>
<evidence type="ECO:0000256" key="4">
    <source>
        <dbReference type="ARBA" id="ARBA00012568"/>
    </source>
</evidence>
<evidence type="ECO:0000256" key="10">
    <source>
        <dbReference type="ARBA" id="ARBA00029605"/>
    </source>
</evidence>
<comment type="catalytic activity">
    <reaction evidence="1">
        <text>Release of N-terminal proline from a peptide.</text>
        <dbReference type="EC" id="3.4.11.5"/>
    </reaction>
</comment>
<dbReference type="InterPro" id="IPR029058">
    <property type="entry name" value="AB_hydrolase_fold"/>
</dbReference>
<dbReference type="Pfam" id="PF08386">
    <property type="entry name" value="Abhydrolase_4"/>
    <property type="match status" value="1"/>
</dbReference>
<dbReference type="EC" id="3.4.11.5" evidence="4"/>
<keyword evidence="9 14" id="KW-0378">Hydrolase</keyword>
<dbReference type="InterPro" id="IPR002410">
    <property type="entry name" value="Peptidase_S33"/>
</dbReference>
<evidence type="ECO:0000259" key="13">
    <source>
        <dbReference type="Pfam" id="PF08386"/>
    </source>
</evidence>
<evidence type="ECO:0000256" key="7">
    <source>
        <dbReference type="ARBA" id="ARBA00022490"/>
    </source>
</evidence>
<evidence type="ECO:0000313" key="15">
    <source>
        <dbReference type="Proteomes" id="UP001597264"/>
    </source>
</evidence>
<dbReference type="InterPro" id="IPR013595">
    <property type="entry name" value="Pept_S33_TAP-like_C"/>
</dbReference>
<sequence>MGIGLFVRAVFTVGFIFAAGFSVGAIAESGAVNDSPIAETCYTDGWSESLRCYQIPVDKAGEVSLSVLVAPAVNGGHREPLYLLAGGPGQAASDLARLLNPLRKLNRSRDIVLVDRRGAGRSNAFDCGFGDEDLITQMDHFVASLEECRSTAGERPLTINSRQTVDDLETVRQALGHERISLWGGSWGTRTALLYQQWYPQSLQSLVLDGVAPIESRVFLAAQAAESALQQLEQACSADPVCADFGNWRGELDLLLANWSDEQAHNFPDPFTGAPAEVPVEDWIVASAVRTALYDPAAAALLPFAVHQASRGNYAPLSGIFGLFARTESAMSMGLTFSVACAEELNRISADDIASDSADTFIGDSFIRTFVEGCKVWPVPEQPYEKPQVREHPVLLISGSADPITPPDYAENDLDYLPHRQHLVVDGGGHINSTRGCVPNLILQFLDQPDTALDDRCLAEIERPPFAAGAYGPELKPDLMPEAEPVLADSRESDEEMENAQGGSEQ</sequence>
<dbReference type="InterPro" id="IPR000073">
    <property type="entry name" value="AB_hydrolase_1"/>
</dbReference>
<evidence type="ECO:0000256" key="8">
    <source>
        <dbReference type="ARBA" id="ARBA00022670"/>
    </source>
</evidence>
<evidence type="ECO:0000259" key="12">
    <source>
        <dbReference type="Pfam" id="PF00561"/>
    </source>
</evidence>
<evidence type="ECO:0000313" key="14">
    <source>
        <dbReference type="EMBL" id="MFD1217157.1"/>
    </source>
</evidence>
<dbReference type="GO" id="GO:0016787">
    <property type="term" value="F:hydrolase activity"/>
    <property type="evidence" value="ECO:0007669"/>
    <property type="project" value="UniProtKB-KW"/>
</dbReference>
<gene>
    <name evidence="14" type="ORF">ACFQ2X_11150</name>
</gene>
<dbReference type="InterPro" id="IPR005944">
    <property type="entry name" value="Pro_iminopeptidase"/>
</dbReference>
<dbReference type="PANTHER" id="PTHR43722:SF1">
    <property type="entry name" value="PROLINE IMINOPEPTIDASE"/>
    <property type="match status" value="1"/>
</dbReference>